<keyword evidence="1" id="KW-0573">Peptidoglycan synthesis</keyword>
<dbReference type="OrthoDB" id="9804204at2"/>
<dbReference type="AlphaFoldDB" id="B9LZ60"/>
<dbReference type="STRING" id="316067.Geob_0423"/>
<evidence type="ECO:0000313" key="3">
    <source>
        <dbReference type="EMBL" id="ACM18792.1"/>
    </source>
</evidence>
<evidence type="ECO:0000259" key="2">
    <source>
        <dbReference type="PROSITE" id="PS52029"/>
    </source>
</evidence>
<dbReference type="PANTHER" id="PTHR38589:SF1">
    <property type="entry name" value="BLR0621 PROTEIN"/>
    <property type="match status" value="1"/>
</dbReference>
<feature type="active site" description="Proton donor/acceptor" evidence="1">
    <location>
        <position position="185"/>
    </location>
</feature>
<comment type="pathway">
    <text evidence="1">Cell wall biogenesis; peptidoglycan biosynthesis.</text>
</comment>
<dbReference type="Proteomes" id="UP000007721">
    <property type="component" value="Chromosome"/>
</dbReference>
<dbReference type="GO" id="GO:0009252">
    <property type="term" value="P:peptidoglycan biosynthetic process"/>
    <property type="evidence" value="ECO:0007669"/>
    <property type="project" value="UniProtKB-KW"/>
</dbReference>
<keyword evidence="4" id="KW-1185">Reference proteome</keyword>
<protein>
    <submittedName>
        <fullName evidence="3">Lipoprotein, putative</fullName>
    </submittedName>
</protein>
<sequence length="227" mass="25201">MGKKSLALFLLFSLFMLTGCRHQRPWQSSQDCLLRLPMESRQAVVVTTDGLSSSGAAIHLFERENGTWRPVDGPIAAVVGRNGLAQPGEKREGDGRTPMGTFLLERGFGYEPLQTKIPYIVLTPDMIWIDDPSSPLYNTLTMKGEGLGLSHEIMRRTDDLYKYGIVIEYNTKETLPGAGSAIFFHIWRNDEAPTSGCVAAAETDILRILHWLDPRQHPMAVIGDACP</sequence>
<dbReference type="PANTHER" id="PTHR38589">
    <property type="entry name" value="BLR0621 PROTEIN"/>
    <property type="match status" value="1"/>
</dbReference>
<dbReference type="PROSITE" id="PS52029">
    <property type="entry name" value="LD_TPASE"/>
    <property type="match status" value="1"/>
</dbReference>
<dbReference type="PROSITE" id="PS51257">
    <property type="entry name" value="PROKAR_LIPOPROTEIN"/>
    <property type="match status" value="1"/>
</dbReference>
<evidence type="ECO:0000313" key="4">
    <source>
        <dbReference type="Proteomes" id="UP000007721"/>
    </source>
</evidence>
<dbReference type="GO" id="GO:0071555">
    <property type="term" value="P:cell wall organization"/>
    <property type="evidence" value="ECO:0007669"/>
    <property type="project" value="UniProtKB-UniRule"/>
</dbReference>
<dbReference type="GO" id="GO:0016740">
    <property type="term" value="F:transferase activity"/>
    <property type="evidence" value="ECO:0007669"/>
    <property type="project" value="InterPro"/>
</dbReference>
<name>B9LZ60_GEODF</name>
<reference evidence="3 4" key="1">
    <citation type="submission" date="2009-01" db="EMBL/GenBank/DDBJ databases">
        <title>Complete sequence of Geobacter sp. FRC-32.</title>
        <authorList>
            <consortium name="US DOE Joint Genome Institute"/>
            <person name="Lucas S."/>
            <person name="Copeland A."/>
            <person name="Lapidus A."/>
            <person name="Glavina del Rio T."/>
            <person name="Dalin E."/>
            <person name="Tice H."/>
            <person name="Bruce D."/>
            <person name="Goodwin L."/>
            <person name="Pitluck S."/>
            <person name="Saunders E."/>
            <person name="Brettin T."/>
            <person name="Detter J.C."/>
            <person name="Han C."/>
            <person name="Larimer F."/>
            <person name="Land M."/>
            <person name="Hauser L."/>
            <person name="Kyrpides N."/>
            <person name="Ovchinnikova G."/>
            <person name="Kostka J."/>
            <person name="Richardson P."/>
        </authorList>
    </citation>
    <scope>NUCLEOTIDE SEQUENCE [LARGE SCALE GENOMIC DNA]</scope>
    <source>
        <strain evidence="4">DSM 22248 / JCM 15807 / FRC-32</strain>
    </source>
</reference>
<feature type="domain" description="L,D-TPase catalytic" evidence="2">
    <location>
        <begin position="49"/>
        <end position="222"/>
    </location>
</feature>
<organism evidence="3 4">
    <name type="scientific">Geotalea daltonii (strain DSM 22248 / JCM 15807 / FRC-32)</name>
    <name type="common">Geobacter daltonii</name>
    <dbReference type="NCBI Taxonomy" id="316067"/>
    <lineage>
        <taxon>Bacteria</taxon>
        <taxon>Pseudomonadati</taxon>
        <taxon>Thermodesulfobacteriota</taxon>
        <taxon>Desulfuromonadia</taxon>
        <taxon>Geobacterales</taxon>
        <taxon>Geobacteraceae</taxon>
        <taxon>Geotalea</taxon>
    </lineage>
</organism>
<dbReference type="RefSeq" id="WP_012645521.1">
    <property type="nucleotide sequence ID" value="NC_011979.1"/>
</dbReference>
<gene>
    <name evidence="3" type="ordered locus">Geob_0423</name>
</gene>
<keyword evidence="1" id="KW-0961">Cell wall biogenesis/degradation</keyword>
<dbReference type="eggNOG" id="COG3786">
    <property type="taxonomic scope" value="Bacteria"/>
</dbReference>
<accession>B9LZ60</accession>
<evidence type="ECO:0000256" key="1">
    <source>
        <dbReference type="PROSITE-ProRule" id="PRU01373"/>
    </source>
</evidence>
<dbReference type="EMBL" id="CP001390">
    <property type="protein sequence ID" value="ACM18792.1"/>
    <property type="molecule type" value="Genomic_DNA"/>
</dbReference>
<dbReference type="HOGENOM" id="CLU_068009_2_0_7"/>
<dbReference type="KEGG" id="geo:Geob_0423"/>
<dbReference type="Pfam" id="PF03734">
    <property type="entry name" value="YkuD"/>
    <property type="match status" value="1"/>
</dbReference>
<dbReference type="InterPro" id="IPR005490">
    <property type="entry name" value="LD_TPept_cat_dom"/>
</dbReference>
<keyword evidence="1" id="KW-0133">Cell shape</keyword>
<proteinExistence type="predicted"/>
<dbReference type="CDD" id="cd16913">
    <property type="entry name" value="YkuD_like"/>
    <property type="match status" value="1"/>
</dbReference>
<feature type="active site" description="Nucleophile" evidence="1">
    <location>
        <position position="197"/>
    </location>
</feature>
<dbReference type="GO" id="GO:0008360">
    <property type="term" value="P:regulation of cell shape"/>
    <property type="evidence" value="ECO:0007669"/>
    <property type="project" value="UniProtKB-UniRule"/>
</dbReference>
<keyword evidence="3" id="KW-0449">Lipoprotein</keyword>